<organism evidence="1 2">
    <name type="scientific">Actinorhabdospora filicis</name>
    <dbReference type="NCBI Taxonomy" id="1785913"/>
    <lineage>
        <taxon>Bacteria</taxon>
        <taxon>Bacillati</taxon>
        <taxon>Actinomycetota</taxon>
        <taxon>Actinomycetes</taxon>
        <taxon>Micromonosporales</taxon>
        <taxon>Micromonosporaceae</taxon>
        <taxon>Actinorhabdospora</taxon>
    </lineage>
</organism>
<dbReference type="Proteomes" id="UP001165079">
    <property type="component" value="Unassembled WGS sequence"/>
</dbReference>
<name>A0A9W6W3S2_9ACTN</name>
<evidence type="ECO:0000313" key="1">
    <source>
        <dbReference type="EMBL" id="GLZ78472.1"/>
    </source>
</evidence>
<evidence type="ECO:0008006" key="3">
    <source>
        <dbReference type="Google" id="ProtNLM"/>
    </source>
</evidence>
<sequence>MHVKTFVTELGATATVSAEGGHFPIWDDQAAPPLPIDLPEVARLVANCF</sequence>
<reference evidence="1" key="1">
    <citation type="submission" date="2023-03" db="EMBL/GenBank/DDBJ databases">
        <title>Actinorhabdospora filicis NBRC 111898.</title>
        <authorList>
            <person name="Ichikawa N."/>
            <person name="Sato H."/>
            <person name="Tonouchi N."/>
        </authorList>
    </citation>
    <scope>NUCLEOTIDE SEQUENCE</scope>
    <source>
        <strain evidence="1">NBRC 111898</strain>
    </source>
</reference>
<comment type="caution">
    <text evidence="1">The sequence shown here is derived from an EMBL/GenBank/DDBJ whole genome shotgun (WGS) entry which is preliminary data.</text>
</comment>
<keyword evidence="2" id="KW-1185">Reference proteome</keyword>
<accession>A0A9W6W3S2</accession>
<dbReference type="AlphaFoldDB" id="A0A9W6W3S2"/>
<evidence type="ECO:0000313" key="2">
    <source>
        <dbReference type="Proteomes" id="UP001165079"/>
    </source>
</evidence>
<proteinExistence type="predicted"/>
<protein>
    <recommendedName>
        <fullName evidence="3">Alpha/beta hydrolase</fullName>
    </recommendedName>
</protein>
<gene>
    <name evidence="1" type="ORF">Afil01_32790</name>
</gene>
<dbReference type="EMBL" id="BSTX01000002">
    <property type="protein sequence ID" value="GLZ78472.1"/>
    <property type="molecule type" value="Genomic_DNA"/>
</dbReference>